<organism evidence="2 3">
    <name type="scientific">Endozoicomonas numazuensis</name>
    <dbReference type="NCBI Taxonomy" id="1137799"/>
    <lineage>
        <taxon>Bacteria</taxon>
        <taxon>Pseudomonadati</taxon>
        <taxon>Pseudomonadota</taxon>
        <taxon>Gammaproteobacteria</taxon>
        <taxon>Oceanospirillales</taxon>
        <taxon>Endozoicomonadaceae</taxon>
        <taxon>Endozoicomonas</taxon>
    </lineage>
</organism>
<dbReference type="Proteomes" id="UP000028073">
    <property type="component" value="Unassembled WGS sequence"/>
</dbReference>
<keyword evidence="3" id="KW-1185">Reference proteome</keyword>
<dbReference type="EMBL" id="JOKH01000001">
    <property type="protein sequence ID" value="KEQ18777.1"/>
    <property type="molecule type" value="Genomic_DNA"/>
</dbReference>
<protein>
    <submittedName>
        <fullName evidence="2">Uncharacterized protein</fullName>
    </submittedName>
</protein>
<sequence>MSNYKKDLNMIPSNDAGNKPLECFQGALADDKQKSANKKKSKKGKKTYTAPKGASVACPSGASKSIPQKPTSPEMMPHQTSIEKKMLDRDTQLEQGKLESKLSLDEKRFRVPKDSGSEQRRVISRGNPSEKAHMVDKAMKSVVMTLQLDDLVDRGRALDQQMKQCKAIGEKLPLHKKPELRDQALQLIKDYEQYLSENPHEAQSLAVLKREAIQFHTGKHQIIRLSICHLKSQMLPRAEALVEDIRANVQSIDVPSITPYIKKYLNPYVVLMIELEQLRKLVTIYGIEKETFLEPCLDHMQRVSHSLNLFAKLFADLIHFCPSETSKTLLQEMCRRSISVVDDCLPVAWGGVDSELAREFWLDRLHYVALVDRGYDFPAALEGVDVCFVHYNTETCLKLLERVVAMAAKFSSVLDEGQGSYFELKVASDGLNAIQTSLENGFLKNVMDGKLPENIDSDEIADSRCSLKKAMSVLQIYQDRAEKARLREKAELDAFLKQMKEEGVSKPSISSTTPHSQISGYQDDDSGDEKQSEPEVKRKTDSAIRSDTVESSIAEASRLLMGRDQNPSRALFLLREVLKQPQLSADQKQSVKLGICEACLADGNERLGKVIEHRKHVQTYARCLESGQVISSPNDKAFVAAIQVLPQLQQALFGILERATAIIDSFSLPDSEGDLRTSSEMVLMRMTSFLATCQALVNSQVDLEELFRMRGSYIKSHLSNTKARPGLPLLTVNDVKYVCEVDRDFDNALENLEKAVEQLQGAFQRTLNFDEHFPPLTPYGDKG</sequence>
<comment type="caution">
    <text evidence="2">The sequence shown here is derived from an EMBL/GenBank/DDBJ whole genome shotgun (WGS) entry which is preliminary data.</text>
</comment>
<feature type="compositionally biased region" description="Polar residues" evidence="1">
    <location>
        <begin position="507"/>
        <end position="520"/>
    </location>
</feature>
<feature type="compositionally biased region" description="Basic residues" evidence="1">
    <location>
        <begin position="35"/>
        <end position="46"/>
    </location>
</feature>
<evidence type="ECO:0000313" key="2">
    <source>
        <dbReference type="EMBL" id="KEQ18777.1"/>
    </source>
</evidence>
<name>A0A081NK04_9GAMM</name>
<gene>
    <name evidence="2" type="ORF">GZ78_01425</name>
</gene>
<evidence type="ECO:0000256" key="1">
    <source>
        <dbReference type="SAM" id="MobiDB-lite"/>
    </source>
</evidence>
<feature type="compositionally biased region" description="Basic and acidic residues" evidence="1">
    <location>
        <begin position="528"/>
        <end position="548"/>
    </location>
</feature>
<reference evidence="2 3" key="1">
    <citation type="submission" date="2014-06" db="EMBL/GenBank/DDBJ databases">
        <title>Whole Genome Sequences of Three Symbiotic Endozoicomonas Bacteria.</title>
        <authorList>
            <person name="Neave M.J."/>
            <person name="Apprill A."/>
            <person name="Voolstra C.R."/>
        </authorList>
    </citation>
    <scope>NUCLEOTIDE SEQUENCE [LARGE SCALE GENOMIC DNA]</scope>
    <source>
        <strain evidence="2 3">DSM 25634</strain>
    </source>
</reference>
<feature type="region of interest" description="Disordered" evidence="1">
    <location>
        <begin position="1"/>
        <end position="78"/>
    </location>
</feature>
<feature type="region of interest" description="Disordered" evidence="1">
    <location>
        <begin position="503"/>
        <end position="549"/>
    </location>
</feature>
<evidence type="ECO:0000313" key="3">
    <source>
        <dbReference type="Proteomes" id="UP000028073"/>
    </source>
</evidence>
<feature type="compositionally biased region" description="Polar residues" evidence="1">
    <location>
        <begin position="62"/>
        <end position="71"/>
    </location>
</feature>
<accession>A0A081NK04</accession>
<proteinExistence type="predicted"/>
<dbReference type="AlphaFoldDB" id="A0A081NK04"/>